<dbReference type="RefSeq" id="WP_062498683.1">
    <property type="nucleotide sequence ID" value="NZ_MXAN01000050.1"/>
</dbReference>
<dbReference type="Proteomes" id="UP000191025">
    <property type="component" value="Unassembled WGS sequence"/>
</dbReference>
<gene>
    <name evidence="2" type="ORF">B5J94_07340</name>
</gene>
<evidence type="ECO:0000313" key="2">
    <source>
        <dbReference type="EMBL" id="OPH36398.1"/>
    </source>
</evidence>
<dbReference type="AlphaFoldDB" id="A0A1V4GVH9"/>
<dbReference type="InterPro" id="IPR025404">
    <property type="entry name" value="DUF4130"/>
</dbReference>
<organism evidence="2 3">
    <name type="scientific">Moraxella lacunata</name>
    <dbReference type="NCBI Taxonomy" id="477"/>
    <lineage>
        <taxon>Bacteria</taxon>
        <taxon>Pseudomonadati</taxon>
        <taxon>Pseudomonadota</taxon>
        <taxon>Gammaproteobacteria</taxon>
        <taxon>Moraxellales</taxon>
        <taxon>Moraxellaceae</taxon>
        <taxon>Moraxella</taxon>
    </lineage>
</organism>
<proteinExistence type="predicted"/>
<feature type="domain" description="DUF4130" evidence="1">
    <location>
        <begin position="95"/>
        <end position="260"/>
    </location>
</feature>
<dbReference type="EMBL" id="MXAN01000050">
    <property type="protein sequence ID" value="OPH36398.1"/>
    <property type="molecule type" value="Genomic_DNA"/>
</dbReference>
<evidence type="ECO:0000313" key="3">
    <source>
        <dbReference type="Proteomes" id="UP000191025"/>
    </source>
</evidence>
<reference evidence="3" key="1">
    <citation type="submission" date="2017-03" db="EMBL/GenBank/DDBJ databases">
        <title>Draft genome sequence of Moraxella equi CCUG 4950T type strain.</title>
        <authorList>
            <person name="Salva-Serra F."/>
            <person name="Engstrom-Jakobsson H."/>
            <person name="Thorell K."/>
            <person name="Jaen-Luchoro D."/>
            <person name="Gonzales-Siles L."/>
            <person name="Karlsson R."/>
            <person name="Yazdan S."/>
            <person name="Boulund F."/>
            <person name="Johnning A."/>
            <person name="Engstrand L."/>
            <person name="Kristiansson E."/>
            <person name="Moore E."/>
        </authorList>
    </citation>
    <scope>NUCLEOTIDE SEQUENCE [LARGE SCALE GENOMIC DNA]</scope>
    <source>
        <strain evidence="3">CCUG 4441</strain>
    </source>
</reference>
<dbReference type="Pfam" id="PF13566">
    <property type="entry name" value="DUF4130"/>
    <property type="match status" value="1"/>
</dbReference>
<dbReference type="NCBIfam" id="TIGR03915">
    <property type="entry name" value="SAM_7_link_chp"/>
    <property type="match status" value="1"/>
</dbReference>
<accession>A0A1V4GVH9</accession>
<name>A0A1V4GVH9_MORLA</name>
<dbReference type="InterPro" id="IPR023875">
    <property type="entry name" value="DNA_repair_put"/>
</dbReference>
<protein>
    <recommendedName>
        <fullName evidence="1">DUF4130 domain-containing protein</fullName>
    </recommendedName>
</protein>
<sequence>MDLLTLDDGITLTHDSDFDGWLTAVFVCYEQKYTDRATLVCRHQYAPQFFGTVMDVTTDPAKAERVLTKLTQTLGKDGIRQLMWAYLSEFDYIPNVLFGVVKYALANPTKNILKDHAHPDVMTLHQTVKSVGRERHRIKAFVRFEHTTDGVYFAKINPDFNVLPLITNHFKARYQDQDFAIYDIKRGYGILSRQGDTDVQMIVGIDDDVLADSRSVWSDDEARYQRFWQGYFANVTIKERINSKLHKQYLPVRYWRYLSEKQVRGDEDFLKKKR</sequence>
<evidence type="ECO:0000259" key="1">
    <source>
        <dbReference type="Pfam" id="PF13566"/>
    </source>
</evidence>
<comment type="caution">
    <text evidence="2">The sequence shown here is derived from an EMBL/GenBank/DDBJ whole genome shotgun (WGS) entry which is preliminary data.</text>
</comment>